<feature type="domain" description="CheW-like" evidence="1">
    <location>
        <begin position="22"/>
        <end position="167"/>
    </location>
</feature>
<dbReference type="STRING" id="1921803.NIES593_04670"/>
<evidence type="ECO:0000259" key="1">
    <source>
        <dbReference type="PROSITE" id="PS50851"/>
    </source>
</evidence>
<dbReference type="SMART" id="SM00260">
    <property type="entry name" value="CheW"/>
    <property type="match status" value="1"/>
</dbReference>
<dbReference type="RefSeq" id="WP_073598471.1">
    <property type="nucleotide sequence ID" value="NZ_MRCB01000003.1"/>
</dbReference>
<sequence>MNDLSNNQSPNIGLPIGQSQRSIKLLTFGVGKLNVALPVDLVKKVVNYTPIYGSGLSHLGVARIDDREITVVDLHKRLFNASQLIPSGARGYLIIARNSVGESFGILVGQAPSLHDVPISQIRALPASYRRADTLEIASHVTVISHKEESLTVFILEVDRIVPPVSGIISASPQLSFPF</sequence>
<name>A0A1U7HPZ0_9CYAN</name>
<dbReference type="SUPFAM" id="SSF50341">
    <property type="entry name" value="CheW-like"/>
    <property type="match status" value="1"/>
</dbReference>
<dbReference type="Gene3D" id="2.30.30.40">
    <property type="entry name" value="SH3 Domains"/>
    <property type="match status" value="1"/>
</dbReference>
<dbReference type="EMBL" id="MRCB01000003">
    <property type="protein sequence ID" value="OKH25629.1"/>
    <property type="molecule type" value="Genomic_DNA"/>
</dbReference>
<dbReference type="InterPro" id="IPR036061">
    <property type="entry name" value="CheW-like_dom_sf"/>
</dbReference>
<proteinExistence type="predicted"/>
<accession>A0A1U7HPZ0</accession>
<evidence type="ECO:0000313" key="3">
    <source>
        <dbReference type="Proteomes" id="UP000186868"/>
    </source>
</evidence>
<dbReference type="InterPro" id="IPR002545">
    <property type="entry name" value="CheW-lke_dom"/>
</dbReference>
<reference evidence="2 3" key="1">
    <citation type="submission" date="2016-11" db="EMBL/GenBank/DDBJ databases">
        <title>Draft Genome Sequences of Nine Cyanobacterial Strains from Diverse Habitats.</title>
        <authorList>
            <person name="Zhu T."/>
            <person name="Hou S."/>
            <person name="Lu X."/>
            <person name="Hess W.R."/>
        </authorList>
    </citation>
    <scope>NUCLEOTIDE SEQUENCE [LARGE SCALE GENOMIC DNA]</scope>
    <source>
        <strain evidence="2 3">NIES-593</strain>
    </source>
</reference>
<dbReference type="Pfam" id="PF01584">
    <property type="entry name" value="CheW"/>
    <property type="match status" value="1"/>
</dbReference>
<dbReference type="AlphaFoldDB" id="A0A1U7HPZ0"/>
<dbReference type="PROSITE" id="PS50851">
    <property type="entry name" value="CHEW"/>
    <property type="match status" value="1"/>
</dbReference>
<dbReference type="GO" id="GO:0006935">
    <property type="term" value="P:chemotaxis"/>
    <property type="evidence" value="ECO:0007669"/>
    <property type="project" value="InterPro"/>
</dbReference>
<dbReference type="Proteomes" id="UP000186868">
    <property type="component" value="Unassembled WGS sequence"/>
</dbReference>
<comment type="caution">
    <text evidence="2">The sequence shown here is derived from an EMBL/GenBank/DDBJ whole genome shotgun (WGS) entry which is preliminary data.</text>
</comment>
<dbReference type="Gene3D" id="2.40.50.180">
    <property type="entry name" value="CheA-289, Domain 4"/>
    <property type="match status" value="1"/>
</dbReference>
<dbReference type="GO" id="GO:0007165">
    <property type="term" value="P:signal transduction"/>
    <property type="evidence" value="ECO:0007669"/>
    <property type="project" value="InterPro"/>
</dbReference>
<gene>
    <name evidence="2" type="ORF">NIES593_04670</name>
</gene>
<keyword evidence="3" id="KW-1185">Reference proteome</keyword>
<protein>
    <submittedName>
        <fullName evidence="2">Chemotaxis protein CheW</fullName>
    </submittedName>
</protein>
<organism evidence="2 3">
    <name type="scientific">Hydrococcus rivularis NIES-593</name>
    <dbReference type="NCBI Taxonomy" id="1921803"/>
    <lineage>
        <taxon>Bacteria</taxon>
        <taxon>Bacillati</taxon>
        <taxon>Cyanobacteriota</taxon>
        <taxon>Cyanophyceae</taxon>
        <taxon>Pleurocapsales</taxon>
        <taxon>Hydrococcaceae</taxon>
        <taxon>Hydrococcus</taxon>
    </lineage>
</organism>
<dbReference type="OrthoDB" id="572144at2"/>
<evidence type="ECO:0000313" key="2">
    <source>
        <dbReference type="EMBL" id="OKH25629.1"/>
    </source>
</evidence>